<name>A0ABP0TYF2_9BRYO</name>
<gene>
    <name evidence="2" type="ORF">CSSPTR1EN2_LOCUS9013</name>
</gene>
<protein>
    <recommendedName>
        <fullName evidence="1">DUF1990 domain-containing protein</fullName>
    </recommendedName>
</protein>
<dbReference type="PANTHER" id="PTHR34202">
    <property type="entry name" value="UPF0548 PROTEIN"/>
    <property type="match status" value="1"/>
</dbReference>
<accession>A0ABP0TYF2</accession>
<dbReference type="PANTHER" id="PTHR34202:SF1">
    <property type="entry name" value="UPF0548 PROTEIN"/>
    <property type="match status" value="1"/>
</dbReference>
<reference evidence="2" key="1">
    <citation type="submission" date="2024-02" db="EMBL/GenBank/DDBJ databases">
        <authorList>
            <consortium name="ELIXIR-Norway"/>
            <consortium name="Elixir Norway"/>
        </authorList>
    </citation>
    <scope>NUCLEOTIDE SEQUENCE</scope>
</reference>
<proteinExistence type="predicted"/>
<evidence type="ECO:0000313" key="2">
    <source>
        <dbReference type="EMBL" id="CAK9207851.1"/>
    </source>
</evidence>
<dbReference type="EMBL" id="OZ019908">
    <property type="protein sequence ID" value="CAK9207851.1"/>
    <property type="molecule type" value="Genomic_DNA"/>
</dbReference>
<keyword evidence="3" id="KW-1185">Reference proteome</keyword>
<sequence>MISLSWTRPSSKQEASCLSRCRSFNYDAKYEGATRDTPLLESCKESLKKDGYFVNHAQVKIGSGHDAFLKGKQLLQNWGHFQLPWASVDANTPVIEGHKFCICSRELVAWLINPLQILYVDSKDSPFCPLSKAQTQTSAQQAAFAFGSGTLQGHLLAGEERFGIEWREDDSVWYEILSFSKPAHFLSAVGYPVVRFKQKLFTKQSTEKMVQAVANQASLPS</sequence>
<dbReference type="InterPro" id="IPR018960">
    <property type="entry name" value="DUF1990"/>
</dbReference>
<dbReference type="Pfam" id="PF09348">
    <property type="entry name" value="DUF1990"/>
    <property type="match status" value="1"/>
</dbReference>
<organism evidence="2 3">
    <name type="scientific">Sphagnum troendelagicum</name>
    <dbReference type="NCBI Taxonomy" id="128251"/>
    <lineage>
        <taxon>Eukaryota</taxon>
        <taxon>Viridiplantae</taxon>
        <taxon>Streptophyta</taxon>
        <taxon>Embryophyta</taxon>
        <taxon>Bryophyta</taxon>
        <taxon>Sphagnophytina</taxon>
        <taxon>Sphagnopsida</taxon>
        <taxon>Sphagnales</taxon>
        <taxon>Sphagnaceae</taxon>
        <taxon>Sphagnum</taxon>
    </lineage>
</organism>
<feature type="domain" description="DUF1990" evidence="1">
    <location>
        <begin position="50"/>
        <end position="206"/>
    </location>
</feature>
<dbReference type="Proteomes" id="UP001497512">
    <property type="component" value="Chromosome 16"/>
</dbReference>
<evidence type="ECO:0000313" key="3">
    <source>
        <dbReference type="Proteomes" id="UP001497512"/>
    </source>
</evidence>
<evidence type="ECO:0000259" key="1">
    <source>
        <dbReference type="Pfam" id="PF09348"/>
    </source>
</evidence>